<gene>
    <name evidence="1" type="ORF">C7B77_10265</name>
</gene>
<evidence type="ECO:0000313" key="1">
    <source>
        <dbReference type="EMBL" id="PSB56890.1"/>
    </source>
</evidence>
<organism evidence="1 2">
    <name type="scientific">Chamaesiphon polymorphus CCALA 037</name>
    <dbReference type="NCBI Taxonomy" id="2107692"/>
    <lineage>
        <taxon>Bacteria</taxon>
        <taxon>Bacillati</taxon>
        <taxon>Cyanobacteriota</taxon>
        <taxon>Cyanophyceae</taxon>
        <taxon>Gomontiellales</taxon>
        <taxon>Chamaesiphonaceae</taxon>
        <taxon>Chamaesiphon</taxon>
    </lineage>
</organism>
<keyword evidence="2" id="KW-1185">Reference proteome</keyword>
<dbReference type="Proteomes" id="UP000238937">
    <property type="component" value="Unassembled WGS sequence"/>
</dbReference>
<name>A0A2T1GGT8_9CYAN</name>
<dbReference type="RefSeq" id="WP_106303744.1">
    <property type="nucleotide sequence ID" value="NZ_PVWO01000103.1"/>
</dbReference>
<sequence>MLKPIQLPSGKIIDIDKCLAIIPGSTSTDSEVVLSGIEHHLQIDSIDLETLNAAIQQQIVSQPRYAFEFRTISQDLERRDRVSDRFEALRQKRSELSTQPDADRAFEVFSKLVDAERASGQKLYSLE</sequence>
<protein>
    <submittedName>
        <fullName evidence="1">Uncharacterized protein</fullName>
    </submittedName>
</protein>
<dbReference type="OrthoDB" id="516584at2"/>
<accession>A0A2T1GGT8</accession>
<dbReference type="EMBL" id="PVWO01000103">
    <property type="protein sequence ID" value="PSB56890.1"/>
    <property type="molecule type" value="Genomic_DNA"/>
</dbReference>
<proteinExistence type="predicted"/>
<evidence type="ECO:0000313" key="2">
    <source>
        <dbReference type="Proteomes" id="UP000238937"/>
    </source>
</evidence>
<dbReference type="AlphaFoldDB" id="A0A2T1GGT8"/>
<comment type="caution">
    <text evidence="1">The sequence shown here is derived from an EMBL/GenBank/DDBJ whole genome shotgun (WGS) entry which is preliminary data.</text>
</comment>
<reference evidence="1 2" key="1">
    <citation type="submission" date="2018-03" db="EMBL/GenBank/DDBJ databases">
        <title>The ancient ancestry and fast evolution of plastids.</title>
        <authorList>
            <person name="Moore K.R."/>
            <person name="Magnabosco C."/>
            <person name="Momper L."/>
            <person name="Gold D.A."/>
            <person name="Bosak T."/>
            <person name="Fournier G.P."/>
        </authorList>
    </citation>
    <scope>NUCLEOTIDE SEQUENCE [LARGE SCALE GENOMIC DNA]</scope>
    <source>
        <strain evidence="1 2">CCALA 037</strain>
    </source>
</reference>